<accession>A0A7X9WUN3</accession>
<organism evidence="2 3">
    <name type="scientific">Sphingobium psychrophilum</name>
    <dbReference type="NCBI Taxonomy" id="2728834"/>
    <lineage>
        <taxon>Bacteria</taxon>
        <taxon>Pseudomonadati</taxon>
        <taxon>Pseudomonadota</taxon>
        <taxon>Alphaproteobacteria</taxon>
        <taxon>Sphingomonadales</taxon>
        <taxon>Sphingomonadaceae</taxon>
        <taxon>Sphingobium</taxon>
    </lineage>
</organism>
<dbReference type="RefSeq" id="WP_048576300.1">
    <property type="nucleotide sequence ID" value="NZ_JABBFV010000005.1"/>
</dbReference>
<dbReference type="EMBL" id="JABBFV010000005">
    <property type="protein sequence ID" value="NML10231.1"/>
    <property type="molecule type" value="Genomic_DNA"/>
</dbReference>
<sequence>MITSQQMRAARALLGIDQRQLAELAKLSLPTIQRMEASDGQVRGVVDTLVKVISALESAGIELIGENAPSVGVGRGVRLKETLTGRSLKRVPSMLFDQIEASLGSGDAA</sequence>
<dbReference type="InterPro" id="IPR001387">
    <property type="entry name" value="Cro/C1-type_HTH"/>
</dbReference>
<dbReference type="SMART" id="SM00530">
    <property type="entry name" value="HTH_XRE"/>
    <property type="match status" value="1"/>
</dbReference>
<evidence type="ECO:0000313" key="3">
    <source>
        <dbReference type="Proteomes" id="UP000519023"/>
    </source>
</evidence>
<dbReference type="CDD" id="cd00093">
    <property type="entry name" value="HTH_XRE"/>
    <property type="match status" value="1"/>
</dbReference>
<gene>
    <name evidence="2" type="ORF">HHL08_08715</name>
</gene>
<reference evidence="2 3" key="1">
    <citation type="submission" date="2020-04" db="EMBL/GenBank/DDBJ databases">
        <title>Sphingobium sp. AR-3-1 isolated from Arctic soil.</title>
        <authorList>
            <person name="Dahal R.H."/>
            <person name="Chaudhary D.K."/>
        </authorList>
    </citation>
    <scope>NUCLEOTIDE SEQUENCE [LARGE SCALE GENOMIC DNA]</scope>
    <source>
        <strain evidence="2 3">AR-3-1</strain>
    </source>
</reference>
<keyword evidence="3" id="KW-1185">Reference proteome</keyword>
<dbReference type="GO" id="GO:0003677">
    <property type="term" value="F:DNA binding"/>
    <property type="evidence" value="ECO:0007669"/>
    <property type="project" value="InterPro"/>
</dbReference>
<dbReference type="InterPro" id="IPR010982">
    <property type="entry name" value="Lambda_DNA-bd_dom_sf"/>
</dbReference>
<proteinExistence type="predicted"/>
<dbReference type="Gene3D" id="1.10.260.40">
    <property type="entry name" value="lambda repressor-like DNA-binding domains"/>
    <property type="match status" value="1"/>
</dbReference>
<comment type="caution">
    <text evidence="2">The sequence shown here is derived from an EMBL/GenBank/DDBJ whole genome shotgun (WGS) entry which is preliminary data.</text>
</comment>
<dbReference type="PROSITE" id="PS50943">
    <property type="entry name" value="HTH_CROC1"/>
    <property type="match status" value="1"/>
</dbReference>
<protein>
    <submittedName>
        <fullName evidence="2">Helix-turn-helix domain-containing protein</fullName>
    </submittedName>
</protein>
<dbReference type="AlphaFoldDB" id="A0A7X9WUN3"/>
<dbReference type="SUPFAM" id="SSF47413">
    <property type="entry name" value="lambda repressor-like DNA-binding domains"/>
    <property type="match status" value="1"/>
</dbReference>
<dbReference type="Proteomes" id="UP000519023">
    <property type="component" value="Unassembled WGS sequence"/>
</dbReference>
<feature type="domain" description="HTH cro/C1-type" evidence="1">
    <location>
        <begin position="7"/>
        <end position="63"/>
    </location>
</feature>
<name>A0A7X9WUN3_9SPHN</name>
<evidence type="ECO:0000313" key="2">
    <source>
        <dbReference type="EMBL" id="NML10231.1"/>
    </source>
</evidence>
<evidence type="ECO:0000259" key="1">
    <source>
        <dbReference type="PROSITE" id="PS50943"/>
    </source>
</evidence>